<dbReference type="InterPro" id="IPR036873">
    <property type="entry name" value="Rhodanese-like_dom_sf"/>
</dbReference>
<keyword evidence="4" id="KW-0670">Pyruvate</keyword>
<protein>
    <submittedName>
        <fullName evidence="4">Thiosulfate/3-mercaptopyruvate sulfurtransferase 1, mitochondrial</fullName>
    </submittedName>
</protein>
<evidence type="ECO:0000313" key="4">
    <source>
        <dbReference type="EMBL" id="PXF48734.1"/>
    </source>
</evidence>
<gene>
    <name evidence="4" type="ORF">BWQ96_01586</name>
</gene>
<reference evidence="4 5" key="1">
    <citation type="journal article" date="2018" name="Mol. Biol. Evol.">
        <title>Analysis of the draft genome of the red seaweed Gracilariopsis chorda provides insights into genome size evolution in Rhodophyta.</title>
        <authorList>
            <person name="Lee J."/>
            <person name="Yang E.C."/>
            <person name="Graf L."/>
            <person name="Yang J.H."/>
            <person name="Qiu H."/>
            <person name="Zel Zion U."/>
            <person name="Chan C.X."/>
            <person name="Stephens T.G."/>
            <person name="Weber A.P.M."/>
            <person name="Boo G.H."/>
            <person name="Boo S.M."/>
            <person name="Kim K.M."/>
            <person name="Shin Y."/>
            <person name="Jung M."/>
            <person name="Lee S.J."/>
            <person name="Yim H.S."/>
            <person name="Lee J.H."/>
            <person name="Bhattacharya D."/>
            <person name="Yoon H.S."/>
        </authorList>
    </citation>
    <scope>NUCLEOTIDE SEQUENCE [LARGE SCALE GENOMIC DNA]</scope>
    <source>
        <strain evidence="4 5">SKKU-2015</strain>
        <tissue evidence="4">Whole body</tissue>
    </source>
</reference>
<evidence type="ECO:0000259" key="3">
    <source>
        <dbReference type="PROSITE" id="PS50206"/>
    </source>
</evidence>
<name>A0A2V3J2Y0_9FLOR</name>
<evidence type="ECO:0000313" key="5">
    <source>
        <dbReference type="Proteomes" id="UP000247409"/>
    </source>
</evidence>
<dbReference type="GO" id="GO:0004792">
    <property type="term" value="F:thiosulfate-cyanide sulfurtransferase activity"/>
    <property type="evidence" value="ECO:0007669"/>
    <property type="project" value="TreeGrafter"/>
</dbReference>
<dbReference type="PANTHER" id="PTHR11364:SF27">
    <property type="entry name" value="SULFURTRANSFERASE"/>
    <property type="match status" value="1"/>
</dbReference>
<dbReference type="SMART" id="SM00450">
    <property type="entry name" value="RHOD"/>
    <property type="match status" value="2"/>
</dbReference>
<sequence length="289" mass="31120">MSSKPTGSALVTPKWVKSRLQVSTVLDASWYMPAEKRNPYTDYEQKRIPGARYFDIDGPGLCDTSSSLPHMLPAPEDFAAKVSELGVTNDKPVVVYAQSGFVGAARAWWMFRLHGKRDSYLLDGGLKEWENQGLPVDTSPPPAKVTAASGGTFIPQMDKDLVRNMQDMLRQIEGRKGVIIDARSKGRFDGTSPEPRPGLLSGHMPSAFNLPSSVLVESGRMKSRADLQEAFQKAGVDIDAITGPVSLTCGSGVTAAVLCVALHELGITSAVYDGSWSEYGATKTNPVTA</sequence>
<keyword evidence="1 4" id="KW-0808">Transferase</keyword>
<keyword evidence="5" id="KW-1185">Reference proteome</keyword>
<dbReference type="InterPro" id="IPR001763">
    <property type="entry name" value="Rhodanese-like_dom"/>
</dbReference>
<dbReference type="SUPFAM" id="SSF52821">
    <property type="entry name" value="Rhodanese/Cell cycle control phosphatase"/>
    <property type="match status" value="2"/>
</dbReference>
<comment type="caution">
    <text evidence="4">The sequence shown here is derived from an EMBL/GenBank/DDBJ whole genome shotgun (WGS) entry which is preliminary data.</text>
</comment>
<dbReference type="PANTHER" id="PTHR11364">
    <property type="entry name" value="THIOSULFATE SULFERTANSFERASE"/>
    <property type="match status" value="1"/>
</dbReference>
<dbReference type="OrthoDB" id="270167at2759"/>
<dbReference type="InterPro" id="IPR045078">
    <property type="entry name" value="TST/MPST-like"/>
</dbReference>
<dbReference type="STRING" id="448386.A0A2V3J2Y0"/>
<dbReference type="CDD" id="cd01448">
    <property type="entry name" value="TST_Repeat_1"/>
    <property type="match status" value="1"/>
</dbReference>
<feature type="domain" description="Rhodanese" evidence="3">
    <location>
        <begin position="24"/>
        <end position="138"/>
    </location>
</feature>
<proteinExistence type="predicted"/>
<dbReference type="PROSITE" id="PS50206">
    <property type="entry name" value="RHODANESE_3"/>
    <property type="match status" value="2"/>
</dbReference>
<dbReference type="Gene3D" id="3.40.250.10">
    <property type="entry name" value="Rhodanese-like domain"/>
    <property type="match status" value="2"/>
</dbReference>
<dbReference type="CDD" id="cd01449">
    <property type="entry name" value="TST_Repeat_2"/>
    <property type="match status" value="1"/>
</dbReference>
<dbReference type="Proteomes" id="UP000247409">
    <property type="component" value="Unassembled WGS sequence"/>
</dbReference>
<evidence type="ECO:0000256" key="1">
    <source>
        <dbReference type="ARBA" id="ARBA00022679"/>
    </source>
</evidence>
<dbReference type="EMBL" id="NBIV01000012">
    <property type="protein sequence ID" value="PXF48734.1"/>
    <property type="molecule type" value="Genomic_DNA"/>
</dbReference>
<dbReference type="Pfam" id="PF00581">
    <property type="entry name" value="Rhodanese"/>
    <property type="match status" value="2"/>
</dbReference>
<evidence type="ECO:0000256" key="2">
    <source>
        <dbReference type="ARBA" id="ARBA00022737"/>
    </source>
</evidence>
<dbReference type="AlphaFoldDB" id="A0A2V3J2Y0"/>
<keyword evidence="2" id="KW-0677">Repeat</keyword>
<dbReference type="GO" id="GO:0005739">
    <property type="term" value="C:mitochondrion"/>
    <property type="evidence" value="ECO:0007669"/>
    <property type="project" value="TreeGrafter"/>
</dbReference>
<feature type="domain" description="Rhodanese" evidence="3">
    <location>
        <begin position="173"/>
        <end position="288"/>
    </location>
</feature>
<accession>A0A2V3J2Y0</accession>
<organism evidence="4 5">
    <name type="scientific">Gracilariopsis chorda</name>
    <dbReference type="NCBI Taxonomy" id="448386"/>
    <lineage>
        <taxon>Eukaryota</taxon>
        <taxon>Rhodophyta</taxon>
        <taxon>Florideophyceae</taxon>
        <taxon>Rhodymeniophycidae</taxon>
        <taxon>Gracilariales</taxon>
        <taxon>Gracilariaceae</taxon>
        <taxon>Gracilariopsis</taxon>
    </lineage>
</organism>